<protein>
    <submittedName>
        <fullName evidence="1">Uncharacterized protein</fullName>
    </submittedName>
</protein>
<evidence type="ECO:0000313" key="1">
    <source>
        <dbReference type="EMBL" id="MBB6346215.1"/>
    </source>
</evidence>
<gene>
    <name evidence="1" type="ORF">FHU36_002724</name>
</gene>
<reference evidence="1 2" key="1">
    <citation type="submission" date="2020-08" db="EMBL/GenBank/DDBJ databases">
        <title>Sequencing the genomes of 1000 actinobacteria strains.</title>
        <authorList>
            <person name="Klenk H.-P."/>
        </authorList>
    </citation>
    <scope>NUCLEOTIDE SEQUENCE [LARGE SCALE GENOMIC DNA]</scope>
    <source>
        <strain evidence="1 2">DSM 45913</strain>
    </source>
</reference>
<dbReference type="AlphaFoldDB" id="A0A7X0C2C7"/>
<name>A0A7X0C2C7_9ACTN</name>
<dbReference type="RefSeq" id="WP_185084044.1">
    <property type="nucleotide sequence ID" value="NZ_JACHJB010000001.1"/>
</dbReference>
<dbReference type="EMBL" id="JACHJB010000001">
    <property type="protein sequence ID" value="MBB6346215.1"/>
    <property type="molecule type" value="Genomic_DNA"/>
</dbReference>
<comment type="caution">
    <text evidence="1">The sequence shown here is derived from an EMBL/GenBank/DDBJ whole genome shotgun (WGS) entry which is preliminary data.</text>
</comment>
<organism evidence="1 2">
    <name type="scientific">Nonomuraea muscovyensis</name>
    <dbReference type="NCBI Taxonomy" id="1124761"/>
    <lineage>
        <taxon>Bacteria</taxon>
        <taxon>Bacillati</taxon>
        <taxon>Actinomycetota</taxon>
        <taxon>Actinomycetes</taxon>
        <taxon>Streptosporangiales</taxon>
        <taxon>Streptosporangiaceae</taxon>
        <taxon>Nonomuraea</taxon>
    </lineage>
</organism>
<proteinExistence type="predicted"/>
<keyword evidence="2" id="KW-1185">Reference proteome</keyword>
<dbReference type="Proteomes" id="UP000583800">
    <property type="component" value="Unassembled WGS sequence"/>
</dbReference>
<accession>A0A7X0C2C7</accession>
<evidence type="ECO:0000313" key="2">
    <source>
        <dbReference type="Proteomes" id="UP000583800"/>
    </source>
</evidence>
<sequence length="106" mass="11681">MLTVRALRDYLEGLPDETPVVIDVHDGDNWSLRVENVEVTTAQDVTEGGDPHEGIEVEIFWQPGGHGWTMNGPSKTLFTLDEMTEVISECVALRQQLDALRSSAGS</sequence>